<gene>
    <name evidence="3" type="ORF">Pth03_35110</name>
</gene>
<dbReference type="Proteomes" id="UP000605992">
    <property type="component" value="Unassembled WGS sequence"/>
</dbReference>
<organism evidence="3 4">
    <name type="scientific">Planotetraspora thailandica</name>
    <dbReference type="NCBI Taxonomy" id="487172"/>
    <lineage>
        <taxon>Bacteria</taxon>
        <taxon>Bacillati</taxon>
        <taxon>Actinomycetota</taxon>
        <taxon>Actinomycetes</taxon>
        <taxon>Streptosporangiales</taxon>
        <taxon>Streptosporangiaceae</taxon>
        <taxon>Planotetraspora</taxon>
    </lineage>
</organism>
<protein>
    <recommendedName>
        <fullName evidence="2">DUF402 domain-containing protein</fullName>
    </recommendedName>
</protein>
<name>A0A8J3V3Z1_9ACTN</name>
<proteinExistence type="predicted"/>
<accession>A0A8J3V3Z1</accession>
<dbReference type="Pfam" id="PF04167">
    <property type="entry name" value="DUF402"/>
    <property type="match status" value="1"/>
</dbReference>
<reference evidence="3" key="1">
    <citation type="submission" date="2021-01" db="EMBL/GenBank/DDBJ databases">
        <title>Whole genome shotgun sequence of Planotetraspora thailandica NBRC 104271.</title>
        <authorList>
            <person name="Komaki H."/>
            <person name="Tamura T."/>
        </authorList>
    </citation>
    <scope>NUCLEOTIDE SEQUENCE</scope>
    <source>
        <strain evidence="3">NBRC 104271</strain>
    </source>
</reference>
<dbReference type="SUPFAM" id="SSF159234">
    <property type="entry name" value="FomD-like"/>
    <property type="match status" value="1"/>
</dbReference>
<dbReference type="GO" id="GO:0016787">
    <property type="term" value="F:hydrolase activity"/>
    <property type="evidence" value="ECO:0007669"/>
    <property type="project" value="UniProtKB-KW"/>
</dbReference>
<comment type="caution">
    <text evidence="3">The sequence shown here is derived from an EMBL/GenBank/DDBJ whole genome shotgun (WGS) entry which is preliminary data.</text>
</comment>
<keyword evidence="1" id="KW-0378">Hydrolase</keyword>
<feature type="domain" description="DUF402" evidence="2">
    <location>
        <begin position="31"/>
        <end position="154"/>
    </location>
</feature>
<keyword evidence="4" id="KW-1185">Reference proteome</keyword>
<dbReference type="InterPro" id="IPR007295">
    <property type="entry name" value="DUF402"/>
</dbReference>
<sequence length="173" mass="18955">MAEVSTADAEAVRVVYRKYGGALHWHHPGRLLGEDEHGVWVGAPPGTESRKGEGPAVPAEHGYVVLFPRDSWWTAVFYGDPHKMAVYCDVSTVPQWSGGEVTMVDLDLDVILFRDGRIHLDDEDEFAEHQVLYGYPADVIGQAERSAAWLMDAVGLRAGPFGGAHAAWLSQVT</sequence>
<dbReference type="PANTHER" id="PTHR39159">
    <property type="match status" value="1"/>
</dbReference>
<dbReference type="InterPro" id="IPR050212">
    <property type="entry name" value="Ntdp-like"/>
</dbReference>
<dbReference type="RefSeq" id="WP_203945330.1">
    <property type="nucleotide sequence ID" value="NZ_BOOR01000024.1"/>
</dbReference>
<evidence type="ECO:0000313" key="3">
    <source>
        <dbReference type="EMBL" id="GII55122.1"/>
    </source>
</evidence>
<evidence type="ECO:0000256" key="1">
    <source>
        <dbReference type="ARBA" id="ARBA00022801"/>
    </source>
</evidence>
<evidence type="ECO:0000259" key="2">
    <source>
        <dbReference type="Pfam" id="PF04167"/>
    </source>
</evidence>
<dbReference type="AlphaFoldDB" id="A0A8J3V3Z1"/>
<dbReference type="InterPro" id="IPR035930">
    <property type="entry name" value="FomD-like_sf"/>
</dbReference>
<evidence type="ECO:0000313" key="4">
    <source>
        <dbReference type="Proteomes" id="UP000605992"/>
    </source>
</evidence>
<dbReference type="PANTHER" id="PTHR39159:SF1">
    <property type="entry name" value="UPF0374 PROTEIN YGAC"/>
    <property type="match status" value="1"/>
</dbReference>
<dbReference type="EMBL" id="BOOR01000024">
    <property type="protein sequence ID" value="GII55122.1"/>
    <property type="molecule type" value="Genomic_DNA"/>
</dbReference>
<dbReference type="Gene3D" id="2.40.380.10">
    <property type="entry name" value="FomD-like"/>
    <property type="match status" value="1"/>
</dbReference>